<dbReference type="SUPFAM" id="SSF53474">
    <property type="entry name" value="alpha/beta-Hydrolases"/>
    <property type="match status" value="1"/>
</dbReference>
<keyword evidence="5" id="KW-1185">Reference proteome</keyword>
<name>A0A165CWP0_9APHY</name>
<feature type="domain" description="AB hydrolase-1" evidence="3">
    <location>
        <begin position="39"/>
        <end position="283"/>
    </location>
</feature>
<dbReference type="EMBL" id="KV427642">
    <property type="protein sequence ID" value="KZT03602.1"/>
    <property type="molecule type" value="Genomic_DNA"/>
</dbReference>
<dbReference type="InterPro" id="IPR029058">
    <property type="entry name" value="AB_hydrolase_fold"/>
</dbReference>
<dbReference type="InterPro" id="IPR005945">
    <property type="entry name" value="Pro_imino_pep"/>
</dbReference>
<sequence>MAAVRSTYQEGLIPFKVEGDTHHTWYRLFGDLSNRTRAPLVVLHGGPGLPHDYLIPIADLFKIDGIPVIFYDQLGTGRSTHLPYKPNSFWTFDLFLDELTNLLNFLGVQDGFDLLGHSWGGMLAAEFVIRRRPSGLRHLVLSNSSPSKKLTRKSHAMLHAEFSKVEREAWLAGPAHPLFMQASTHYFSLHGCLVQPLPEEFRYSLAQGVAPTGDTTVFDAMNQGELKNWSIIDKLHTIRVQTLVINGRADYFQDFVCAPFFTEIPRVKWVTFEASSHSPFWEERERYMHIIGNSLAL</sequence>
<dbReference type="GO" id="GO:0008233">
    <property type="term" value="F:peptidase activity"/>
    <property type="evidence" value="ECO:0007669"/>
    <property type="project" value="InterPro"/>
</dbReference>
<dbReference type="STRING" id="1314785.A0A165CWP0"/>
<dbReference type="InterPro" id="IPR002410">
    <property type="entry name" value="Peptidase_S33"/>
</dbReference>
<proteinExistence type="inferred from homology"/>
<dbReference type="AlphaFoldDB" id="A0A165CWP0"/>
<dbReference type="GO" id="GO:0006508">
    <property type="term" value="P:proteolysis"/>
    <property type="evidence" value="ECO:0007669"/>
    <property type="project" value="InterPro"/>
</dbReference>
<dbReference type="GeneID" id="63828344"/>
<dbReference type="InterPro" id="IPR050471">
    <property type="entry name" value="AB_hydrolase"/>
</dbReference>
<gene>
    <name evidence="4" type="ORF">LAESUDRAFT_744499</name>
</gene>
<evidence type="ECO:0000259" key="3">
    <source>
        <dbReference type="Pfam" id="PF00561"/>
    </source>
</evidence>
<dbReference type="Gene3D" id="3.40.50.1820">
    <property type="entry name" value="alpha/beta hydrolase"/>
    <property type="match status" value="1"/>
</dbReference>
<evidence type="ECO:0000256" key="2">
    <source>
        <dbReference type="ARBA" id="ARBA00022801"/>
    </source>
</evidence>
<dbReference type="InterPro" id="IPR000073">
    <property type="entry name" value="AB_hydrolase_1"/>
</dbReference>
<evidence type="ECO:0000256" key="1">
    <source>
        <dbReference type="ARBA" id="ARBA00010088"/>
    </source>
</evidence>
<dbReference type="OrthoDB" id="190201at2759"/>
<dbReference type="PRINTS" id="PR00793">
    <property type="entry name" value="PROAMNOPTASE"/>
</dbReference>
<accession>A0A165CWP0</accession>
<dbReference type="RefSeq" id="XP_040761342.1">
    <property type="nucleotide sequence ID" value="XM_040911316.1"/>
</dbReference>
<keyword evidence="2" id="KW-0378">Hydrolase</keyword>
<organism evidence="4 5">
    <name type="scientific">Laetiporus sulphureus 93-53</name>
    <dbReference type="NCBI Taxonomy" id="1314785"/>
    <lineage>
        <taxon>Eukaryota</taxon>
        <taxon>Fungi</taxon>
        <taxon>Dikarya</taxon>
        <taxon>Basidiomycota</taxon>
        <taxon>Agaricomycotina</taxon>
        <taxon>Agaricomycetes</taxon>
        <taxon>Polyporales</taxon>
        <taxon>Laetiporus</taxon>
    </lineage>
</organism>
<reference evidence="4 5" key="1">
    <citation type="journal article" date="2016" name="Mol. Biol. Evol.">
        <title>Comparative Genomics of Early-Diverging Mushroom-Forming Fungi Provides Insights into the Origins of Lignocellulose Decay Capabilities.</title>
        <authorList>
            <person name="Nagy L.G."/>
            <person name="Riley R."/>
            <person name="Tritt A."/>
            <person name="Adam C."/>
            <person name="Daum C."/>
            <person name="Floudas D."/>
            <person name="Sun H."/>
            <person name="Yadav J.S."/>
            <person name="Pangilinan J."/>
            <person name="Larsson K.H."/>
            <person name="Matsuura K."/>
            <person name="Barry K."/>
            <person name="Labutti K."/>
            <person name="Kuo R."/>
            <person name="Ohm R.A."/>
            <person name="Bhattacharya S.S."/>
            <person name="Shirouzu T."/>
            <person name="Yoshinaga Y."/>
            <person name="Martin F.M."/>
            <person name="Grigoriev I.V."/>
            <person name="Hibbett D.S."/>
        </authorList>
    </citation>
    <scope>NUCLEOTIDE SEQUENCE [LARGE SCALE GENOMIC DNA]</scope>
    <source>
        <strain evidence="4 5">93-53</strain>
    </source>
</reference>
<comment type="similarity">
    <text evidence="1">Belongs to the peptidase S33 family.</text>
</comment>
<dbReference type="InParanoid" id="A0A165CWP0"/>
<dbReference type="Pfam" id="PF00561">
    <property type="entry name" value="Abhydrolase_1"/>
    <property type="match status" value="1"/>
</dbReference>
<evidence type="ECO:0000313" key="4">
    <source>
        <dbReference type="EMBL" id="KZT03602.1"/>
    </source>
</evidence>
<protein>
    <submittedName>
        <fullName evidence="4">Proline-specific peptidase</fullName>
    </submittedName>
</protein>
<evidence type="ECO:0000313" key="5">
    <source>
        <dbReference type="Proteomes" id="UP000076871"/>
    </source>
</evidence>
<dbReference type="PANTHER" id="PTHR43433:SF5">
    <property type="entry name" value="AB HYDROLASE-1 DOMAIN-CONTAINING PROTEIN"/>
    <property type="match status" value="1"/>
</dbReference>
<dbReference type="Proteomes" id="UP000076871">
    <property type="component" value="Unassembled WGS sequence"/>
</dbReference>
<dbReference type="PIRSF" id="PIRSF005539">
    <property type="entry name" value="Pept_S33_TRI_F1"/>
    <property type="match status" value="1"/>
</dbReference>
<dbReference type="PRINTS" id="PR00111">
    <property type="entry name" value="ABHYDROLASE"/>
</dbReference>
<dbReference type="PANTHER" id="PTHR43433">
    <property type="entry name" value="HYDROLASE, ALPHA/BETA FOLD FAMILY PROTEIN"/>
    <property type="match status" value="1"/>
</dbReference>